<feature type="chain" id="PRO_5040976802" evidence="1">
    <location>
        <begin position="22"/>
        <end position="193"/>
    </location>
</feature>
<keyword evidence="3" id="KW-1185">Reference proteome</keyword>
<evidence type="ECO:0000256" key="1">
    <source>
        <dbReference type="SAM" id="SignalP"/>
    </source>
</evidence>
<gene>
    <name evidence="2" type="ORF">OQZ29_10100</name>
</gene>
<accession>A0A9X3DDC1</accession>
<dbReference type="EMBL" id="JAPJUH010000003">
    <property type="protein sequence ID" value="MCX3265100.1"/>
    <property type="molecule type" value="Genomic_DNA"/>
</dbReference>
<feature type="signal peptide" evidence="1">
    <location>
        <begin position="1"/>
        <end position="21"/>
    </location>
</feature>
<sequence>MKKLKYHSLFLLLFLTIKVSAQTTRKIVKDFDGDLKKDSVWIDDDKKVLILRLSSQQYRKVESKPIHYLNFGNTLVATKSGFEFWNNYDRSGFISVFKYSKTAKKMQLVQMRRTDDKLGRDNPNEGLFESSIDLITNQYLGVIKREVKGKTVKTFINSEIIYPKTFLETFGDAINFDYQEKCIAKYEKFHAKK</sequence>
<dbReference type="Proteomes" id="UP001142592">
    <property type="component" value="Unassembled WGS sequence"/>
</dbReference>
<name>A0A9X3DDC1_9SPHI</name>
<dbReference type="RefSeq" id="WP_010602377.1">
    <property type="nucleotide sequence ID" value="NZ_JAPJUH010000003.1"/>
</dbReference>
<organism evidence="2 3">
    <name type="scientific">Pedobacter agri</name>
    <dbReference type="NCBI Taxonomy" id="454586"/>
    <lineage>
        <taxon>Bacteria</taxon>
        <taxon>Pseudomonadati</taxon>
        <taxon>Bacteroidota</taxon>
        <taxon>Sphingobacteriia</taxon>
        <taxon>Sphingobacteriales</taxon>
        <taxon>Sphingobacteriaceae</taxon>
        <taxon>Pedobacter</taxon>
    </lineage>
</organism>
<dbReference type="AlphaFoldDB" id="A0A9X3DDC1"/>
<reference evidence="2" key="1">
    <citation type="submission" date="2022-11" db="EMBL/GenBank/DDBJ databases">
        <authorList>
            <person name="Graham C."/>
            <person name="Newman J.D."/>
        </authorList>
    </citation>
    <scope>NUCLEOTIDE SEQUENCE</scope>
    <source>
        <strain evidence="2">DSM 19486</strain>
    </source>
</reference>
<evidence type="ECO:0000313" key="2">
    <source>
        <dbReference type="EMBL" id="MCX3265100.1"/>
    </source>
</evidence>
<protein>
    <submittedName>
        <fullName evidence="2">Uncharacterized protein</fullName>
    </submittedName>
</protein>
<proteinExistence type="predicted"/>
<keyword evidence="1" id="KW-0732">Signal</keyword>
<evidence type="ECO:0000313" key="3">
    <source>
        <dbReference type="Proteomes" id="UP001142592"/>
    </source>
</evidence>
<comment type="caution">
    <text evidence="2">The sequence shown here is derived from an EMBL/GenBank/DDBJ whole genome shotgun (WGS) entry which is preliminary data.</text>
</comment>